<dbReference type="InterPro" id="IPR044855">
    <property type="entry name" value="CoA-Trfase_III_dom3_sf"/>
</dbReference>
<dbReference type="EMBL" id="CAXLJM020000066">
    <property type="protein sequence ID" value="CAL8121982.1"/>
    <property type="molecule type" value="Genomic_DNA"/>
</dbReference>
<dbReference type="PANTHER" id="PTHR48228">
    <property type="entry name" value="SUCCINYL-COA--D-CITRAMALATE COA-TRANSFERASE"/>
    <property type="match status" value="1"/>
</dbReference>
<dbReference type="SUPFAM" id="SSF89796">
    <property type="entry name" value="CoA-transferase family III (CaiB/BaiF)"/>
    <property type="match status" value="1"/>
</dbReference>
<feature type="region of interest" description="Disordered" evidence="2">
    <location>
        <begin position="301"/>
        <end position="335"/>
    </location>
</feature>
<dbReference type="PANTHER" id="PTHR48228:SF5">
    <property type="entry name" value="ALPHA-METHYLACYL-COA RACEMASE"/>
    <property type="match status" value="1"/>
</dbReference>
<proteinExistence type="inferred from homology"/>
<dbReference type="InterPro" id="IPR050509">
    <property type="entry name" value="CoA-transferase_III"/>
</dbReference>
<keyword evidence="4" id="KW-1185">Reference proteome</keyword>
<organism evidence="3 4">
    <name type="scientific">Orchesella dallaii</name>
    <dbReference type="NCBI Taxonomy" id="48710"/>
    <lineage>
        <taxon>Eukaryota</taxon>
        <taxon>Metazoa</taxon>
        <taxon>Ecdysozoa</taxon>
        <taxon>Arthropoda</taxon>
        <taxon>Hexapoda</taxon>
        <taxon>Collembola</taxon>
        <taxon>Entomobryomorpha</taxon>
        <taxon>Entomobryoidea</taxon>
        <taxon>Orchesellidae</taxon>
        <taxon>Orchesellinae</taxon>
        <taxon>Orchesella</taxon>
    </lineage>
</organism>
<protein>
    <recommendedName>
        <fullName evidence="5">Alpha-methylacyl-CoA racemase</fullName>
    </recommendedName>
</protein>
<dbReference type="InterPro" id="IPR023606">
    <property type="entry name" value="CoA-Trfase_III_dom_1_sf"/>
</dbReference>
<feature type="compositionally biased region" description="Polar residues" evidence="2">
    <location>
        <begin position="306"/>
        <end position="321"/>
    </location>
</feature>
<evidence type="ECO:0000256" key="2">
    <source>
        <dbReference type="SAM" id="MobiDB-lite"/>
    </source>
</evidence>
<dbReference type="Proteomes" id="UP001642540">
    <property type="component" value="Unassembled WGS sequence"/>
</dbReference>
<comment type="similarity">
    <text evidence="1">Belongs to the CoA-transferase III family.</text>
</comment>
<dbReference type="InterPro" id="IPR003673">
    <property type="entry name" value="CoA-Trfase_fam_III"/>
</dbReference>
<dbReference type="Gene3D" id="3.30.1540.10">
    <property type="entry name" value="formyl-coa transferase, domain 3"/>
    <property type="match status" value="1"/>
</dbReference>
<name>A0ABP1R868_9HEXA</name>
<sequence>MALKGIKVLEIAGLAPAPFCGMLLSDFGANVIRVDRTKGMDVDRLARGKRSISVNLKDVKGQEIVRKLASTSDVLIEPFRPGVMEKLNLGPDKLLSSNPKLVYARLSGYGQTGAYALKSGHDINYVAMSGLLSKIGRKNEKPHSPLNLVADFAGGGLLCAYGIVMCLLERQQSGKGQVVDMSMTEGAGYVGSFIFNGKDLPFWGKPRGENWLDGGAHFYDTYETKDGKYMAVGSIEPQFYQQLMQGLEMTSEDTYIEQFSDFEEGKKKIAKKFSERTQAEWSSIFDKLDACVTPVLDIDEAPEQEPNVSRKSFTKSSTTGNWEPEPAPKLSRTPGQTALVKRCPGIGEHTVEILNEIGYNSGSIKELIASEIVTAPEAKSKL</sequence>
<accession>A0ABP1R868</accession>
<evidence type="ECO:0000313" key="4">
    <source>
        <dbReference type="Proteomes" id="UP001642540"/>
    </source>
</evidence>
<evidence type="ECO:0008006" key="5">
    <source>
        <dbReference type="Google" id="ProtNLM"/>
    </source>
</evidence>
<comment type="caution">
    <text evidence="3">The sequence shown here is derived from an EMBL/GenBank/DDBJ whole genome shotgun (WGS) entry which is preliminary data.</text>
</comment>
<reference evidence="3 4" key="1">
    <citation type="submission" date="2024-08" db="EMBL/GenBank/DDBJ databases">
        <authorList>
            <person name="Cucini C."/>
            <person name="Frati F."/>
        </authorList>
    </citation>
    <scope>NUCLEOTIDE SEQUENCE [LARGE SCALE GENOMIC DNA]</scope>
</reference>
<evidence type="ECO:0000256" key="1">
    <source>
        <dbReference type="ARBA" id="ARBA00008383"/>
    </source>
</evidence>
<evidence type="ECO:0000313" key="3">
    <source>
        <dbReference type="EMBL" id="CAL8121982.1"/>
    </source>
</evidence>
<dbReference type="Gene3D" id="3.40.50.10540">
    <property type="entry name" value="Crotonobetainyl-coa:carnitine coa-transferase, domain 1"/>
    <property type="match status" value="1"/>
</dbReference>
<gene>
    <name evidence="3" type="ORF">ODALV1_LOCUS19622</name>
</gene>
<dbReference type="Pfam" id="PF02515">
    <property type="entry name" value="CoA_transf_3"/>
    <property type="match status" value="1"/>
</dbReference>